<keyword evidence="3" id="KW-1185">Reference proteome</keyword>
<organism evidence="2 3">
    <name type="scientific">Planomonospora venezuelensis</name>
    <dbReference type="NCBI Taxonomy" id="1999"/>
    <lineage>
        <taxon>Bacteria</taxon>
        <taxon>Bacillati</taxon>
        <taxon>Actinomycetota</taxon>
        <taxon>Actinomycetes</taxon>
        <taxon>Streptosporangiales</taxon>
        <taxon>Streptosporangiaceae</taxon>
        <taxon>Planomonospora</taxon>
    </lineage>
</organism>
<keyword evidence="1" id="KW-0472">Membrane</keyword>
<feature type="transmembrane region" description="Helical" evidence="1">
    <location>
        <begin position="6"/>
        <end position="26"/>
    </location>
</feature>
<reference evidence="2 3" key="1">
    <citation type="submission" date="2020-08" db="EMBL/GenBank/DDBJ databases">
        <title>Genomic Encyclopedia of Type Strains, Phase III (KMG-III): the genomes of soil and plant-associated and newly described type strains.</title>
        <authorList>
            <person name="Whitman W."/>
        </authorList>
    </citation>
    <scope>NUCLEOTIDE SEQUENCE [LARGE SCALE GENOMIC DNA]</scope>
    <source>
        <strain evidence="2 3">CECT 3303</strain>
    </source>
</reference>
<gene>
    <name evidence="2" type="ORF">FHS22_004642</name>
</gene>
<sequence>MYKDFAIEAVMWLIPVVVLIALAWMITATA</sequence>
<protein>
    <submittedName>
        <fullName evidence="2">Cytochrome c-type biogenesis protein CcmH/NrfF</fullName>
    </submittedName>
</protein>
<comment type="caution">
    <text evidence="2">The sequence shown here is derived from an EMBL/GenBank/DDBJ whole genome shotgun (WGS) entry which is preliminary data.</text>
</comment>
<dbReference type="AlphaFoldDB" id="A0A841DA56"/>
<name>A0A841DA56_PLAVE</name>
<dbReference type="EMBL" id="JACHJJ010000016">
    <property type="protein sequence ID" value="MBB5965354.1"/>
    <property type="molecule type" value="Genomic_DNA"/>
</dbReference>
<keyword evidence="1" id="KW-1133">Transmembrane helix</keyword>
<keyword evidence="1" id="KW-0812">Transmembrane</keyword>
<evidence type="ECO:0000256" key="1">
    <source>
        <dbReference type="SAM" id="Phobius"/>
    </source>
</evidence>
<evidence type="ECO:0000313" key="2">
    <source>
        <dbReference type="EMBL" id="MBB5965354.1"/>
    </source>
</evidence>
<accession>A0A841DA56</accession>
<evidence type="ECO:0000313" key="3">
    <source>
        <dbReference type="Proteomes" id="UP000562352"/>
    </source>
</evidence>
<dbReference type="Proteomes" id="UP000562352">
    <property type="component" value="Unassembled WGS sequence"/>
</dbReference>
<proteinExistence type="predicted"/>